<dbReference type="InterPro" id="IPR043502">
    <property type="entry name" value="DNA/RNA_pol_sf"/>
</dbReference>
<dbReference type="Pfam" id="PF00078">
    <property type="entry name" value="RVT_1"/>
    <property type="match status" value="1"/>
</dbReference>
<evidence type="ECO:0000259" key="1">
    <source>
        <dbReference type="PROSITE" id="PS50878"/>
    </source>
</evidence>
<evidence type="ECO:0000313" key="2">
    <source>
        <dbReference type="EMBL" id="CAG2198538.1"/>
    </source>
</evidence>
<accession>A0A8S3QPK6</accession>
<comment type="caution">
    <text evidence="2">The sequence shown here is derived from an EMBL/GenBank/DDBJ whole genome shotgun (WGS) entry which is preliminary data.</text>
</comment>
<dbReference type="PANTHER" id="PTHR19446">
    <property type="entry name" value="REVERSE TRANSCRIPTASES"/>
    <property type="match status" value="1"/>
</dbReference>
<dbReference type="CDD" id="cd01650">
    <property type="entry name" value="RT_nLTR_like"/>
    <property type="match status" value="1"/>
</dbReference>
<organism evidence="2 3">
    <name type="scientific">Mytilus edulis</name>
    <name type="common">Blue mussel</name>
    <dbReference type="NCBI Taxonomy" id="6550"/>
    <lineage>
        <taxon>Eukaryota</taxon>
        <taxon>Metazoa</taxon>
        <taxon>Spiralia</taxon>
        <taxon>Lophotrochozoa</taxon>
        <taxon>Mollusca</taxon>
        <taxon>Bivalvia</taxon>
        <taxon>Autobranchia</taxon>
        <taxon>Pteriomorphia</taxon>
        <taxon>Mytilida</taxon>
        <taxon>Mytiloidea</taxon>
        <taxon>Mytilidae</taxon>
        <taxon>Mytilinae</taxon>
        <taxon>Mytilus</taxon>
    </lineage>
</organism>
<dbReference type="AlphaFoldDB" id="A0A8S3QPK6"/>
<sequence length="324" mass="36823">MRKQGPTTDKLVYDDTEAKTPGDICMLWGKYFENLYSIKEENCFDKQFYGKISKKVHDLFNNKYKGYIDTLDKPITVDEIKDQVRTLKAGNNKDKTNPNSYRAVTLTSSLGKLFDKIILNRIHKLLVNINSVMPHPLQFGFVKEHGAIPAIYTLKEAIHYYLERNSIVYAIFLDNEKAFDRVWQDGLLYKLNQIGIQGKLWNLIYMSYKTATAHVQHSGLTSQVFRIEQGVGQGRVLSAWLFSLFINDLICELLSTHCGLLVGPISIPTILLADDTTLLSATVNGAQTLLNVVNSYALKWRLKYNASKSSVLTFTPPKKDSQQL</sequence>
<name>A0A8S3QPK6_MYTED</name>
<dbReference type="EMBL" id="CAJPWZ010000684">
    <property type="protein sequence ID" value="CAG2198538.1"/>
    <property type="molecule type" value="Genomic_DNA"/>
</dbReference>
<gene>
    <name evidence="2" type="ORF">MEDL_13287</name>
</gene>
<dbReference type="SUPFAM" id="SSF56672">
    <property type="entry name" value="DNA/RNA polymerases"/>
    <property type="match status" value="1"/>
</dbReference>
<dbReference type="InterPro" id="IPR000477">
    <property type="entry name" value="RT_dom"/>
</dbReference>
<dbReference type="PROSITE" id="PS50878">
    <property type="entry name" value="RT_POL"/>
    <property type="match status" value="1"/>
</dbReference>
<reference evidence="2" key="1">
    <citation type="submission" date="2021-03" db="EMBL/GenBank/DDBJ databases">
        <authorList>
            <person name="Bekaert M."/>
        </authorList>
    </citation>
    <scope>NUCLEOTIDE SEQUENCE</scope>
</reference>
<proteinExistence type="predicted"/>
<dbReference type="OrthoDB" id="6140101at2759"/>
<protein>
    <recommendedName>
        <fullName evidence="1">Reverse transcriptase domain-containing protein</fullName>
    </recommendedName>
</protein>
<dbReference type="Proteomes" id="UP000683360">
    <property type="component" value="Unassembled WGS sequence"/>
</dbReference>
<feature type="domain" description="Reverse transcriptase" evidence="1">
    <location>
        <begin position="68"/>
        <end position="324"/>
    </location>
</feature>
<evidence type="ECO:0000313" key="3">
    <source>
        <dbReference type="Proteomes" id="UP000683360"/>
    </source>
</evidence>
<keyword evidence="3" id="KW-1185">Reference proteome</keyword>